<dbReference type="PANTHER" id="PTHR47245">
    <property type="entry name" value="PEPTIDYLPROLYL ISOMERASE"/>
    <property type="match status" value="1"/>
</dbReference>
<evidence type="ECO:0008006" key="3">
    <source>
        <dbReference type="Google" id="ProtNLM"/>
    </source>
</evidence>
<dbReference type="Pfam" id="PF13624">
    <property type="entry name" value="SurA_N_3"/>
    <property type="match status" value="1"/>
</dbReference>
<dbReference type="KEGG" id="dov:DSCO28_69680"/>
<organism evidence="1 2">
    <name type="scientific">Desulfosarcina ovata subsp. sediminis</name>
    <dbReference type="NCBI Taxonomy" id="885957"/>
    <lineage>
        <taxon>Bacteria</taxon>
        <taxon>Pseudomonadati</taxon>
        <taxon>Thermodesulfobacteriota</taxon>
        <taxon>Desulfobacteria</taxon>
        <taxon>Desulfobacterales</taxon>
        <taxon>Desulfosarcinaceae</taxon>
        <taxon>Desulfosarcina</taxon>
    </lineage>
</organism>
<dbReference type="Proteomes" id="UP000425960">
    <property type="component" value="Chromosome"/>
</dbReference>
<dbReference type="InterPro" id="IPR027304">
    <property type="entry name" value="Trigger_fact/SurA_dom_sf"/>
</dbReference>
<name>A0A5K8A1J0_9BACT</name>
<sequence length="257" mass="29571">MKIIFRKVAVRYQQWRQTSEQSATQAGLAVWFLLIVFLAGCTESESPTSAAVLIQANGQRITLTQFERAFDVARIAFSDDRAADPQLVNDGRLRLLHQMTEEVAIRCRADELGMELDDQEVTAAIDAIKKDYPEGEFEQMLLESAITLPLWRERLAARLLMEKVVNQDLIPSVIITPEEIETYYRSHPDQFSVDDETVADTNLKHRIITHLRQEKVEAAWPQWMDGLKTRYRVKINWELWKQAQPPDAGSGSREKEK</sequence>
<evidence type="ECO:0000313" key="1">
    <source>
        <dbReference type="EMBL" id="BBO86402.1"/>
    </source>
</evidence>
<dbReference type="EMBL" id="AP021876">
    <property type="protein sequence ID" value="BBO86402.1"/>
    <property type="molecule type" value="Genomic_DNA"/>
</dbReference>
<accession>A0A5K8A1J0</accession>
<dbReference type="AlphaFoldDB" id="A0A5K8A1J0"/>
<dbReference type="InterPro" id="IPR050245">
    <property type="entry name" value="PrsA_foldase"/>
</dbReference>
<evidence type="ECO:0000313" key="2">
    <source>
        <dbReference type="Proteomes" id="UP000425960"/>
    </source>
</evidence>
<reference evidence="1 2" key="1">
    <citation type="submission" date="2019-11" db="EMBL/GenBank/DDBJ databases">
        <title>Comparative genomics of hydrocarbon-degrading Desulfosarcina strains.</title>
        <authorList>
            <person name="Watanabe M."/>
            <person name="Kojima H."/>
            <person name="Fukui M."/>
        </authorList>
    </citation>
    <scope>NUCLEOTIDE SEQUENCE [LARGE SCALE GENOMIC DNA]</scope>
    <source>
        <strain evidence="1 2">28bB2T</strain>
    </source>
</reference>
<dbReference type="SUPFAM" id="SSF109998">
    <property type="entry name" value="Triger factor/SurA peptide-binding domain-like"/>
    <property type="match status" value="1"/>
</dbReference>
<dbReference type="PANTHER" id="PTHR47245:SF2">
    <property type="entry name" value="PEPTIDYL-PROLYL CIS-TRANS ISOMERASE HP_0175-RELATED"/>
    <property type="match status" value="1"/>
</dbReference>
<proteinExistence type="predicted"/>
<dbReference type="Gene3D" id="1.10.4030.10">
    <property type="entry name" value="Porin chaperone SurA, peptide-binding domain"/>
    <property type="match status" value="1"/>
</dbReference>
<gene>
    <name evidence="1" type="ORF">DSCO28_69680</name>
</gene>
<protein>
    <recommendedName>
        <fullName evidence="3">SurA N-terminal domain-containing protein</fullName>
    </recommendedName>
</protein>